<dbReference type="AlphaFoldDB" id="A0A1J3IWW8"/>
<sequence length="69" mass="7924">MIIGNNGIRLWLVDSSTGIEIGRTTKKFPLLTSREYVLAWKLWEGKDIFYCFTKECGTATEEVCACRLF</sequence>
<reference evidence="1" key="1">
    <citation type="submission" date="2016-07" db="EMBL/GenBank/DDBJ databases">
        <title>De novo transcriptome assembly of four accessions of the metal hyperaccumulator plant Noccaea caerulescens.</title>
        <authorList>
            <person name="Blande D."/>
            <person name="Halimaa P."/>
            <person name="Tervahauta A.I."/>
            <person name="Aarts M.G."/>
            <person name="Karenlampi S.O."/>
        </authorList>
    </citation>
    <scope>NUCLEOTIDE SEQUENCE</scope>
</reference>
<protein>
    <submittedName>
        <fullName evidence="1">Uncharacterized protein</fullName>
    </submittedName>
</protein>
<gene>
    <name evidence="1" type="ORF">MP_TR834_c0_g1_i1_g.2179</name>
</gene>
<proteinExistence type="predicted"/>
<dbReference type="EMBL" id="GEVM01021882">
    <property type="protein sequence ID" value="JAU84056.1"/>
    <property type="molecule type" value="Transcribed_RNA"/>
</dbReference>
<organism evidence="1">
    <name type="scientific">Noccaea caerulescens</name>
    <name type="common">Alpine penny-cress</name>
    <name type="synonym">Thlaspi caerulescens</name>
    <dbReference type="NCBI Taxonomy" id="107243"/>
    <lineage>
        <taxon>Eukaryota</taxon>
        <taxon>Viridiplantae</taxon>
        <taxon>Streptophyta</taxon>
        <taxon>Embryophyta</taxon>
        <taxon>Tracheophyta</taxon>
        <taxon>Spermatophyta</taxon>
        <taxon>Magnoliopsida</taxon>
        <taxon>eudicotyledons</taxon>
        <taxon>Gunneridae</taxon>
        <taxon>Pentapetalae</taxon>
        <taxon>rosids</taxon>
        <taxon>malvids</taxon>
        <taxon>Brassicales</taxon>
        <taxon>Brassicaceae</taxon>
        <taxon>Coluteocarpeae</taxon>
        <taxon>Noccaea</taxon>
    </lineage>
</organism>
<name>A0A1J3IWW8_NOCCA</name>
<evidence type="ECO:0000313" key="1">
    <source>
        <dbReference type="EMBL" id="JAU84056.1"/>
    </source>
</evidence>
<accession>A0A1J3IWW8</accession>